<evidence type="ECO:0000313" key="1">
    <source>
        <dbReference type="EMBL" id="KAJ8939903.1"/>
    </source>
</evidence>
<dbReference type="EMBL" id="JAPWTK010000460">
    <property type="protein sequence ID" value="KAJ8939903.1"/>
    <property type="molecule type" value="Genomic_DNA"/>
</dbReference>
<dbReference type="PANTHER" id="PTHR31511">
    <property type="entry name" value="PROTEIN CBG23764"/>
    <property type="match status" value="1"/>
</dbReference>
<dbReference type="InterPro" id="IPR044925">
    <property type="entry name" value="His-Me_finger_sf"/>
</dbReference>
<organism evidence="1 2">
    <name type="scientific">Aromia moschata</name>
    <dbReference type="NCBI Taxonomy" id="1265417"/>
    <lineage>
        <taxon>Eukaryota</taxon>
        <taxon>Metazoa</taxon>
        <taxon>Ecdysozoa</taxon>
        <taxon>Arthropoda</taxon>
        <taxon>Hexapoda</taxon>
        <taxon>Insecta</taxon>
        <taxon>Pterygota</taxon>
        <taxon>Neoptera</taxon>
        <taxon>Endopterygota</taxon>
        <taxon>Coleoptera</taxon>
        <taxon>Polyphaga</taxon>
        <taxon>Cucujiformia</taxon>
        <taxon>Chrysomeloidea</taxon>
        <taxon>Cerambycidae</taxon>
        <taxon>Cerambycinae</taxon>
        <taxon>Callichromatini</taxon>
        <taxon>Aromia</taxon>
    </lineage>
</organism>
<accession>A0AAV8XLY7</accession>
<dbReference type="SUPFAM" id="SSF54060">
    <property type="entry name" value="His-Me finger endonucleases"/>
    <property type="match status" value="1"/>
</dbReference>
<protein>
    <recommendedName>
        <fullName evidence="3">DNA-directed DNA polymerase</fullName>
    </recommendedName>
</protein>
<dbReference type="PANTHER" id="PTHR31511:SF12">
    <property type="entry name" value="RHO TERMINATION FACTOR N-TERMINAL DOMAIN-CONTAINING PROTEIN"/>
    <property type="match status" value="1"/>
</dbReference>
<reference evidence="1" key="1">
    <citation type="journal article" date="2023" name="Insect Mol. Biol.">
        <title>Genome sequencing provides insights into the evolution of gene families encoding plant cell wall-degrading enzymes in longhorned beetles.</title>
        <authorList>
            <person name="Shin N.R."/>
            <person name="Okamura Y."/>
            <person name="Kirsch R."/>
            <person name="Pauchet Y."/>
        </authorList>
    </citation>
    <scope>NUCLEOTIDE SEQUENCE</scope>
    <source>
        <strain evidence="1">AMC_N1</strain>
    </source>
</reference>
<evidence type="ECO:0008006" key="3">
    <source>
        <dbReference type="Google" id="ProtNLM"/>
    </source>
</evidence>
<evidence type="ECO:0000313" key="2">
    <source>
        <dbReference type="Proteomes" id="UP001162162"/>
    </source>
</evidence>
<name>A0AAV8XLY7_9CUCU</name>
<comment type="caution">
    <text evidence="1">The sequence shown here is derived from an EMBL/GenBank/DDBJ whole genome shotgun (WGS) entry which is preliminary data.</text>
</comment>
<sequence>MVISEIQQKEFEISTNSHICEKPSKVDDTKIRDHCYLTGKYRGPAPEICNLNFKNSFTVPVINYLKLNYLIKNNFILFKLNGSDITDEDYEQAKTLDAAYYYTLPGFTWDCMLKYTKIELEFLQDVDMFLFIERGIRGGVSQCCNRYAKANNKFMSSYNTKEISNYLMYFDVNNHYGWAMSQALPIENFENFNVHSVPDDADEGYILEVDVEYPETLHNLHKDIPLFPEHHTPPKSKLSKLLTTLYNKTRYVLLINAVYGKCMENVRKHRIVKLVKKWEGRYGVKN</sequence>
<keyword evidence="2" id="KW-1185">Reference proteome</keyword>
<dbReference type="SUPFAM" id="SSF56672">
    <property type="entry name" value="DNA/RNA polymerases"/>
    <property type="match status" value="1"/>
</dbReference>
<gene>
    <name evidence="1" type="ORF">NQ318_023244</name>
</gene>
<dbReference type="AlphaFoldDB" id="A0AAV8XLY7"/>
<dbReference type="InterPro" id="IPR043502">
    <property type="entry name" value="DNA/RNA_pol_sf"/>
</dbReference>
<dbReference type="Proteomes" id="UP001162162">
    <property type="component" value="Unassembled WGS sequence"/>
</dbReference>
<proteinExistence type="predicted"/>
<dbReference type="GO" id="GO:0071897">
    <property type="term" value="P:DNA biosynthetic process"/>
    <property type="evidence" value="ECO:0007669"/>
    <property type="project" value="UniProtKB-ARBA"/>
</dbReference>